<dbReference type="PANTHER" id="PTHR21028:SF2">
    <property type="entry name" value="CYTH DOMAIN-CONTAINING PROTEIN"/>
    <property type="match status" value="1"/>
</dbReference>
<dbReference type="NCBIfam" id="TIGR00318">
    <property type="entry name" value="cyaB"/>
    <property type="match status" value="1"/>
</dbReference>
<dbReference type="PANTHER" id="PTHR21028">
    <property type="entry name" value="SI:CH211-156B7.4"/>
    <property type="match status" value="1"/>
</dbReference>
<reference evidence="2 4" key="4">
    <citation type="journal article" date="2003" name="Mol. Microbiol.">
        <title>An integrated analysis of the genome of the hyperthermophilic archaeon Pyrococcus abyssi.</title>
        <authorList>
            <person name="Cohen G."/>
            <person name="Barbe V."/>
            <person name="Flament D."/>
            <person name="Galperin M."/>
            <person name="Heilig R."/>
            <person name="Ripp R."/>
            <person name="Lecompte O."/>
            <person name="Prieur D."/>
            <person name="Poch O."/>
            <person name="Quellerou J."/>
            <person name="Thierry J.C."/>
            <person name="Van der Oost J."/>
            <person name="Weissenbach J."/>
            <person name="Zivanovic Y."/>
            <person name="Forterre P."/>
        </authorList>
    </citation>
    <scope>NUCLEOTIDE SEQUENCE [LARGE SCALE GENOMIC DNA]</scope>
    <source>
        <strain evidence="4">GE5 / Orsay</strain>
        <strain evidence="2">Orsay</strain>
    </source>
</reference>
<accession>Q9V028</accession>
<dbReference type="SUPFAM" id="SSF55154">
    <property type="entry name" value="CYTH-like phosphatases"/>
    <property type="match status" value="1"/>
</dbReference>
<dbReference type="Gene3D" id="2.40.320.10">
    <property type="entry name" value="Hypothetical Protein Pfu-838710-001"/>
    <property type="match status" value="1"/>
</dbReference>
<evidence type="ECO:0000313" key="2">
    <source>
        <dbReference type="EMBL" id="CAB49878.1"/>
    </source>
</evidence>
<gene>
    <name evidence="2" type="primary">cyaB-like1</name>
    <name evidence="2" type="ORF">PAB0653</name>
</gene>
<dbReference type="Proteomes" id="UP000000810">
    <property type="component" value="Chromosome"/>
</dbReference>
<name>Q9V028_PYRAB</name>
<dbReference type="CDD" id="cd07890">
    <property type="entry name" value="CYTH-like_AC_IV-like"/>
    <property type="match status" value="1"/>
</dbReference>
<evidence type="ECO:0000313" key="3">
    <source>
        <dbReference type="EMBL" id="CCE70376.1"/>
    </source>
</evidence>
<dbReference type="InterPro" id="IPR008173">
    <property type="entry name" value="Adenylyl_cyclase_CyaB"/>
</dbReference>
<evidence type="ECO:0000313" key="5">
    <source>
        <dbReference type="Proteomes" id="UP000009139"/>
    </source>
</evidence>
<dbReference type="SMART" id="SM01118">
    <property type="entry name" value="CYTH"/>
    <property type="match status" value="1"/>
</dbReference>
<reference evidence="3 5" key="5">
    <citation type="journal article" date="2012" name="Curr. Microbiol.">
        <title>Re-annotation of two hyperthermophilic archaea Pyrococcus abyssi GE5 and Pyrococcus furiosus DSM 3638.</title>
        <authorList>
            <person name="Gao J."/>
            <person name="Wang J."/>
        </authorList>
    </citation>
    <scope>GENOME REANNOTATION</scope>
    <source>
        <strain evidence="3">GE5</strain>
        <strain evidence="5">GE5 / Orsay</strain>
    </source>
</reference>
<dbReference type="STRING" id="272844.PAB0653"/>
<dbReference type="EMBL" id="AJ248286">
    <property type="protein sequence ID" value="CAB49878.1"/>
    <property type="molecule type" value="Genomic_DNA"/>
</dbReference>
<dbReference type="InterPro" id="IPR033469">
    <property type="entry name" value="CYTH-like_dom_sf"/>
</dbReference>
<reference evidence="2" key="2">
    <citation type="journal article" date="2000" name="J. Mol. Biol.">
        <title>Archaeal homologs of eukaryotic methylation guide small nucleolar RNAs: lessons from the Pyrococcus genomes.</title>
        <authorList>
            <person name="Gaspin C."/>
            <person name="Cavaille J."/>
            <person name="Erauso G."/>
        </authorList>
    </citation>
    <scope>NUCLEOTIDE SEQUENCE</scope>
    <source>
        <strain evidence="2">Orsay</strain>
    </source>
</reference>
<dbReference type="KEGG" id="pab:PAB0653"/>
<dbReference type="PIR" id="A75072">
    <property type="entry name" value="A75072"/>
</dbReference>
<protein>
    <submittedName>
        <fullName evidence="2 3">Adenylyl cyclase, CyaB-type, putative</fullName>
    </submittedName>
</protein>
<evidence type="ECO:0000259" key="1">
    <source>
        <dbReference type="PROSITE" id="PS51707"/>
    </source>
</evidence>
<dbReference type="OrthoDB" id="46040at2157"/>
<dbReference type="InterPro" id="IPR023577">
    <property type="entry name" value="CYTH_domain"/>
</dbReference>
<dbReference type="PROSITE" id="PS51707">
    <property type="entry name" value="CYTH"/>
    <property type="match status" value="1"/>
</dbReference>
<proteinExistence type="predicted"/>
<dbReference type="HOGENOM" id="CLU_105244_2_0_2"/>
<dbReference type="EMBL" id="HE613800">
    <property type="protein sequence ID" value="CCE70376.1"/>
    <property type="molecule type" value="Genomic_DNA"/>
</dbReference>
<dbReference type="Proteomes" id="UP000009139">
    <property type="component" value="Chromosome"/>
</dbReference>
<dbReference type="eggNOG" id="arCOG01723">
    <property type="taxonomic scope" value="Archaea"/>
</dbReference>
<keyword evidence="4" id="KW-1185">Reference proteome</keyword>
<organism evidence="2 4">
    <name type="scientific">Pyrococcus abyssi (strain GE5 / Orsay)</name>
    <dbReference type="NCBI Taxonomy" id="272844"/>
    <lineage>
        <taxon>Archaea</taxon>
        <taxon>Methanobacteriati</taxon>
        <taxon>Methanobacteriota</taxon>
        <taxon>Thermococci</taxon>
        <taxon>Thermococcales</taxon>
        <taxon>Thermococcaceae</taxon>
        <taxon>Pyrococcus</taxon>
    </lineage>
</organism>
<dbReference type="AlphaFoldDB" id="Q9V028"/>
<dbReference type="PATRIC" id="fig|272844.11.peg.1022"/>
<dbReference type="Pfam" id="PF01928">
    <property type="entry name" value="CYTH"/>
    <property type="match status" value="1"/>
</dbReference>
<evidence type="ECO:0000313" key="4">
    <source>
        <dbReference type="Proteomes" id="UP000000810"/>
    </source>
</evidence>
<reference evidence="2" key="3">
    <citation type="journal article" date="2001" name="Genome Res.">
        <title>Genome evolution at the genus level: comparison of three complete genomes of hyperthermophilic archaea.</title>
        <authorList>
            <person name="Lecompte O."/>
            <person name="Ripp R."/>
            <person name="Puzos-Barbe V."/>
            <person name="Duprat S."/>
            <person name="Heilig R."/>
            <person name="Dietrich J."/>
            <person name="Thierry J.C."/>
            <person name="Poch O."/>
        </authorList>
    </citation>
    <scope>NUCLEOTIDE SEQUENCE</scope>
    <source>
        <strain evidence="2">Orsay</strain>
    </source>
</reference>
<reference evidence="2" key="1">
    <citation type="submission" date="1999-07" db="EMBL/GenBank/DDBJ databases">
        <authorList>
            <person name="Genoscope"/>
        </authorList>
    </citation>
    <scope>NUCLEOTIDE SEQUENCE</scope>
    <source>
        <strain evidence="2">Orsay</strain>
    </source>
</reference>
<feature type="domain" description="CYTH" evidence="1">
    <location>
        <begin position="1"/>
        <end position="164"/>
    </location>
</feature>
<sequence>MEIEIKFRVSEDIKERLESLNAKFVGLEVQEDVYFDVPLPKLLRVRRISNLGKSYITYKEIMDRNNEEFYEVEFEVSDFNLAIEVFKRLGFDVKASIKKERLIYKLGDVTFELNKIPGLGNFLDIEVISDDPEEAKRKIWEVAEKLGLKKKDVEPRLYIELVNELSSRSS</sequence>
<dbReference type="RefSeq" id="WP_010868087.1">
    <property type="nucleotide sequence ID" value="NC_000868.1"/>
</dbReference>